<keyword evidence="8" id="KW-1278">Translocase</keyword>
<protein>
    <submittedName>
        <fullName evidence="11">ABC transporter</fullName>
    </submittedName>
</protein>
<dbReference type="CDD" id="cd03216">
    <property type="entry name" value="ABC_Carb_Monos_I"/>
    <property type="match status" value="1"/>
</dbReference>
<dbReference type="InterPro" id="IPR050107">
    <property type="entry name" value="ABC_carbohydrate_import_ATPase"/>
</dbReference>
<dbReference type="GO" id="GO:0005886">
    <property type="term" value="C:plasma membrane"/>
    <property type="evidence" value="ECO:0007669"/>
    <property type="project" value="UniProtKB-SubCell"/>
</dbReference>
<evidence type="ECO:0000256" key="2">
    <source>
        <dbReference type="ARBA" id="ARBA00022448"/>
    </source>
</evidence>
<dbReference type="OrthoDB" id="9801987at2"/>
<organism evidence="11 12">
    <name type="scientific">Brachyspira pilosicoli WesB</name>
    <dbReference type="NCBI Taxonomy" id="1161918"/>
    <lineage>
        <taxon>Bacteria</taxon>
        <taxon>Pseudomonadati</taxon>
        <taxon>Spirochaetota</taxon>
        <taxon>Spirochaetia</taxon>
        <taxon>Brachyspirales</taxon>
        <taxon>Brachyspiraceae</taxon>
        <taxon>Brachyspira</taxon>
    </lineage>
</organism>
<dbReference type="EMBL" id="HE793032">
    <property type="protein sequence ID" value="CCG55735.1"/>
    <property type="molecule type" value="Genomic_DNA"/>
</dbReference>
<name>K0JHC6_BRAPL</name>
<evidence type="ECO:0000256" key="6">
    <source>
        <dbReference type="ARBA" id="ARBA00022741"/>
    </source>
</evidence>
<dbReference type="PANTHER" id="PTHR43790:SF3">
    <property type="entry name" value="D-ALLOSE IMPORT ATP-BINDING PROTEIN ALSA-RELATED"/>
    <property type="match status" value="1"/>
</dbReference>
<dbReference type="InterPro" id="IPR003593">
    <property type="entry name" value="AAA+_ATPase"/>
</dbReference>
<evidence type="ECO:0000256" key="8">
    <source>
        <dbReference type="ARBA" id="ARBA00022967"/>
    </source>
</evidence>
<evidence type="ECO:0000313" key="11">
    <source>
        <dbReference type="EMBL" id="CCG55735.1"/>
    </source>
</evidence>
<keyword evidence="3" id="KW-1003">Cell membrane</keyword>
<keyword evidence="9" id="KW-0472">Membrane</keyword>
<proteinExistence type="predicted"/>
<dbReference type="CDD" id="cd03215">
    <property type="entry name" value="ABC_Carb_Monos_II"/>
    <property type="match status" value="1"/>
</dbReference>
<accession>K0JHC6</accession>
<keyword evidence="7" id="KW-0067">ATP-binding</keyword>
<dbReference type="Pfam" id="PF00005">
    <property type="entry name" value="ABC_tran"/>
    <property type="match status" value="2"/>
</dbReference>
<sequence length="498" mass="55966">MGDIIEFKNVSKAFNGVSVLKDINFSIRKGEIHALLGENGAGKSTLLNILHGIYTEYDGDVILDNKKINFKNANDAIVNGKISKVHQETNVVKELTVGENVTLGHEPRKGIFLDFKTMHKQANKILKNLSCRFKSEDLISDLSAGDLQMIAIAKALFHNSKVVSLDEPTASLTNKETDALFETMLRLKNDGITIIYVSHRLEEIFKITDRATILRDGKYIKTVDVANTTREELISNMVGRNVDLSNVRDNENYVCQDTYLKVSNLSNPPAFYNINFELKKGEILGFFGLIGSGRTDIMRTIFGADKKSSGEIYFKGNMVNIKNTKDALNLGIGLIPEDRKTQGFIKYQSNNDNISLTCLDRFTDFIFVNERKKEKNSLKYVNELNIHPSDIFYLTQNLSGGNQQKVILAKWMSTNSDVLIFDEPTKGVDIAVKADIYAIMNDFVKNGKSIIIVSSELPEIMAVSDRIIVMYEGRQTAEILKKDFNEEYILSYAMGGNR</sequence>
<keyword evidence="5" id="KW-0677">Repeat</keyword>
<keyword evidence="4" id="KW-0762">Sugar transport</keyword>
<reference evidence="11 12" key="1">
    <citation type="journal article" date="2012" name="BMC Genomics">
        <title>Comparative genomics of Brachyspira pilosicoli strains: genome rearrangements, reductions and correlation of genetic compliment with phenotypic diversity.</title>
        <authorList>
            <person name="Mappley L.J."/>
            <person name="Black M.L."/>
            <person name="Abuoun M."/>
            <person name="Darby A.C."/>
            <person name="Woodward M.J."/>
            <person name="Parkhill J."/>
            <person name="Turner A.K."/>
            <person name="Bellgard M.I."/>
            <person name="La T."/>
            <person name="Phillips N.D."/>
            <person name="La Ragione R.M."/>
            <person name="Hampson D.J."/>
        </authorList>
    </citation>
    <scope>NUCLEOTIDE SEQUENCE [LARGE SCALE GENOMIC DNA]</scope>
    <source>
        <strain evidence="11">WesB</strain>
    </source>
</reference>
<dbReference type="KEGG" id="bpw:WESB_0263"/>
<evidence type="ECO:0000256" key="7">
    <source>
        <dbReference type="ARBA" id="ARBA00022840"/>
    </source>
</evidence>
<dbReference type="Gene3D" id="3.40.50.300">
    <property type="entry name" value="P-loop containing nucleotide triphosphate hydrolases"/>
    <property type="match status" value="2"/>
</dbReference>
<evidence type="ECO:0000256" key="9">
    <source>
        <dbReference type="ARBA" id="ARBA00023136"/>
    </source>
</evidence>
<dbReference type="SMART" id="SM00382">
    <property type="entry name" value="AAA"/>
    <property type="match status" value="2"/>
</dbReference>
<dbReference type="SUPFAM" id="SSF52540">
    <property type="entry name" value="P-loop containing nucleoside triphosphate hydrolases"/>
    <property type="match status" value="2"/>
</dbReference>
<dbReference type="PROSITE" id="PS00211">
    <property type="entry name" value="ABC_TRANSPORTER_1"/>
    <property type="match status" value="2"/>
</dbReference>
<evidence type="ECO:0000256" key="3">
    <source>
        <dbReference type="ARBA" id="ARBA00022475"/>
    </source>
</evidence>
<dbReference type="AlphaFoldDB" id="K0JHC6"/>
<dbReference type="PROSITE" id="PS50893">
    <property type="entry name" value="ABC_TRANSPORTER_2"/>
    <property type="match status" value="2"/>
</dbReference>
<evidence type="ECO:0000256" key="1">
    <source>
        <dbReference type="ARBA" id="ARBA00004202"/>
    </source>
</evidence>
<dbReference type="GO" id="GO:0005524">
    <property type="term" value="F:ATP binding"/>
    <property type="evidence" value="ECO:0007669"/>
    <property type="project" value="UniProtKB-KW"/>
</dbReference>
<evidence type="ECO:0000256" key="5">
    <source>
        <dbReference type="ARBA" id="ARBA00022737"/>
    </source>
</evidence>
<feature type="domain" description="ABC transporter" evidence="10">
    <location>
        <begin position="242"/>
        <end position="497"/>
    </location>
</feature>
<evidence type="ECO:0000256" key="4">
    <source>
        <dbReference type="ARBA" id="ARBA00022597"/>
    </source>
</evidence>
<feature type="domain" description="ABC transporter" evidence="10">
    <location>
        <begin position="5"/>
        <end position="241"/>
    </location>
</feature>
<dbReference type="HOGENOM" id="CLU_000604_92_3_12"/>
<dbReference type="FunFam" id="3.40.50.300:FF:000127">
    <property type="entry name" value="Ribose import ATP-binding protein RbsA"/>
    <property type="match status" value="1"/>
</dbReference>
<dbReference type="Proteomes" id="UP000003759">
    <property type="component" value="Chromosome"/>
</dbReference>
<comment type="subcellular location">
    <subcellularLocation>
        <location evidence="1">Cell membrane</location>
        <topology evidence="1">Peripheral membrane protein</topology>
    </subcellularLocation>
</comment>
<gene>
    <name evidence="11" type="ORF">WESB_0263</name>
</gene>
<dbReference type="PANTHER" id="PTHR43790">
    <property type="entry name" value="CARBOHYDRATE TRANSPORT ATP-BINDING PROTEIN MG119-RELATED"/>
    <property type="match status" value="1"/>
</dbReference>
<keyword evidence="2" id="KW-0813">Transport</keyword>
<dbReference type="GO" id="GO:0016887">
    <property type="term" value="F:ATP hydrolysis activity"/>
    <property type="evidence" value="ECO:0007669"/>
    <property type="project" value="InterPro"/>
</dbReference>
<dbReference type="InterPro" id="IPR003439">
    <property type="entry name" value="ABC_transporter-like_ATP-bd"/>
</dbReference>
<dbReference type="InterPro" id="IPR027417">
    <property type="entry name" value="P-loop_NTPase"/>
</dbReference>
<dbReference type="PATRIC" id="fig|1161918.5.peg.1002"/>
<dbReference type="RefSeq" id="WP_014932242.1">
    <property type="nucleotide sequence ID" value="NC_018604.1"/>
</dbReference>
<evidence type="ECO:0000259" key="10">
    <source>
        <dbReference type="PROSITE" id="PS50893"/>
    </source>
</evidence>
<keyword evidence="6" id="KW-0547">Nucleotide-binding</keyword>
<evidence type="ECO:0000313" key="12">
    <source>
        <dbReference type="Proteomes" id="UP000003759"/>
    </source>
</evidence>
<dbReference type="InterPro" id="IPR017871">
    <property type="entry name" value="ABC_transporter-like_CS"/>
</dbReference>